<organism evidence="3 4">
    <name type="scientific">Oncorhynchus mykiss</name>
    <name type="common">Rainbow trout</name>
    <name type="synonym">Salmo gairdneri</name>
    <dbReference type="NCBI Taxonomy" id="8022"/>
    <lineage>
        <taxon>Eukaryota</taxon>
        <taxon>Metazoa</taxon>
        <taxon>Chordata</taxon>
        <taxon>Craniata</taxon>
        <taxon>Vertebrata</taxon>
        <taxon>Euteleostomi</taxon>
        <taxon>Actinopterygii</taxon>
        <taxon>Neopterygii</taxon>
        <taxon>Teleostei</taxon>
        <taxon>Protacanthopterygii</taxon>
        <taxon>Salmoniformes</taxon>
        <taxon>Salmonidae</taxon>
        <taxon>Salmoninae</taxon>
        <taxon>Oncorhynchus</taxon>
    </lineage>
</organism>
<proteinExistence type="predicted"/>
<feature type="compositionally biased region" description="Polar residues" evidence="2">
    <location>
        <begin position="189"/>
        <end position="212"/>
    </location>
</feature>
<feature type="compositionally biased region" description="Pro residues" evidence="2">
    <location>
        <begin position="801"/>
        <end position="815"/>
    </location>
</feature>
<dbReference type="AlphaFoldDB" id="A0A060X592"/>
<dbReference type="GO" id="GO:0045793">
    <property type="term" value="P:positive regulation of cell size"/>
    <property type="evidence" value="ECO:0007669"/>
    <property type="project" value="TreeGrafter"/>
</dbReference>
<dbReference type="PANTHER" id="PTHR15917:SF0">
    <property type="entry name" value="PROTEIN LARGEN"/>
    <property type="match status" value="1"/>
</dbReference>
<feature type="compositionally biased region" description="Basic and acidic residues" evidence="2">
    <location>
        <begin position="75"/>
        <end position="87"/>
    </location>
</feature>
<protein>
    <submittedName>
        <fullName evidence="3">Uncharacterized protein</fullName>
    </submittedName>
</protein>
<dbReference type="PANTHER" id="PTHR15917">
    <property type="match status" value="1"/>
</dbReference>
<evidence type="ECO:0000313" key="3">
    <source>
        <dbReference type="EMBL" id="CDQ72035.1"/>
    </source>
</evidence>
<sequence length="835" mass="91710">MYSDSTRMGHYRFIHQNTDDYCYCLHCVQYGPTLYQGGPGGYRPPPTHPDHPELDLRGDISLPPFPVEPEDIEPGLEKCERGGEGRGDGGGGEGGEGEGEGSGAEAGAGWGVSGHCAPQRRPVFTGPGQHGQPQPGQFSPSHPWNYNPAQWTCPVESGLGLFYSPMKEQCGYVGQGGGGTAGTGIGTDPFNSNRNASASSLPLDPANTQFRGQRTKHRQASYSYGPEKPIWDQSKYRLERQASYSPQEQHRQASLGLEKQVWGQSNHRLERQNNFSPQEIYSQVSYIYSPEEKLTQRQLVSYSPEQKVWGQLKHRQTSYSYSPEDKLTQRQLVSYGPEQKVWGQLKHRQTSYSYSPEEQVWGYAGDEHDHLDRCVPLEQRELHPHMPNGHSGGGGPSPRHVYSQGVGDRTNYQERTTRLMAGGAVGGAGVDSCNGQHVPAGSGSVQKTFFSTEVPQKQLVSQPRQRSHCGPGLGHRTPSHGATGPVHGATIGREERFNQRAKQPASQGVNQNQGGDPDVDPQRQRVKHKDGQGSVRKSQCSVWENQCHVRENKGSVRQKEGLVREQIRQVVSDLEGVLGGLKQVHVEMKEVVEQIDLLTANIDLEEGSCNSSPHGGDAIPNPRDCRVLMYNQKTSTGEQMYTHKIRTVDLKTNGDQGLLYRDPDHTVTIQTTTPSHVLTASVIKTNRVGVTALSPLSPSPSKDSKQERRGLNKDPPIPGPSRDINHVTQTPGLEQIPSLPLLLPTHTPIPTAMVGYSVPSRRSQKPPLYPHPNGRMERLNKGLAPPPYPAQSALPVLPHLAQPPYPTHPNHPALPPSALKTPPYLEKSRPSSSMV</sequence>
<dbReference type="PaxDb" id="8022-A0A060X592"/>
<evidence type="ECO:0000256" key="1">
    <source>
        <dbReference type="ARBA" id="ARBA00023054"/>
    </source>
</evidence>
<dbReference type="Proteomes" id="UP000193380">
    <property type="component" value="Unassembled WGS sequence"/>
</dbReference>
<evidence type="ECO:0000256" key="2">
    <source>
        <dbReference type="SAM" id="MobiDB-lite"/>
    </source>
</evidence>
<dbReference type="InterPro" id="IPR027997">
    <property type="entry name" value="Largen/INSYN1"/>
</dbReference>
<feature type="region of interest" description="Disordered" evidence="2">
    <location>
        <begin position="38"/>
        <end position="143"/>
    </location>
</feature>
<feature type="compositionally biased region" description="Basic and acidic residues" evidence="2">
    <location>
        <begin position="48"/>
        <end position="58"/>
    </location>
</feature>
<feature type="compositionally biased region" description="Polar residues" evidence="2">
    <location>
        <begin position="500"/>
        <end position="514"/>
    </location>
</feature>
<feature type="compositionally biased region" description="Low complexity" evidence="2">
    <location>
        <begin position="126"/>
        <end position="143"/>
    </location>
</feature>
<reference evidence="3" key="2">
    <citation type="submission" date="2014-03" db="EMBL/GenBank/DDBJ databases">
        <authorList>
            <person name="Genoscope - CEA"/>
        </authorList>
    </citation>
    <scope>NUCLEOTIDE SEQUENCE</scope>
</reference>
<feature type="region of interest" description="Disordered" evidence="2">
    <location>
        <begin position="183"/>
        <end position="226"/>
    </location>
</feature>
<evidence type="ECO:0000313" key="4">
    <source>
        <dbReference type="Proteomes" id="UP000193380"/>
    </source>
</evidence>
<dbReference type="EMBL" id="FR904807">
    <property type="protein sequence ID" value="CDQ72035.1"/>
    <property type="molecule type" value="Genomic_DNA"/>
</dbReference>
<keyword evidence="1" id="KW-0175">Coiled coil</keyword>
<feature type="region of interest" description="Disordered" evidence="2">
    <location>
        <begin position="781"/>
        <end position="835"/>
    </location>
</feature>
<feature type="region of interest" description="Disordered" evidence="2">
    <location>
        <begin position="692"/>
        <end position="728"/>
    </location>
</feature>
<feature type="compositionally biased region" description="Gly residues" evidence="2">
    <location>
        <begin position="88"/>
        <end position="112"/>
    </location>
</feature>
<feature type="compositionally biased region" description="Basic and acidic residues" evidence="2">
    <location>
        <begin position="702"/>
        <end position="712"/>
    </location>
</feature>
<feature type="region of interest" description="Disordered" evidence="2">
    <location>
        <begin position="458"/>
        <end position="538"/>
    </location>
</feature>
<dbReference type="GO" id="GO:0045727">
    <property type="term" value="P:positive regulation of translation"/>
    <property type="evidence" value="ECO:0007669"/>
    <property type="project" value="TreeGrafter"/>
</dbReference>
<reference evidence="3" key="1">
    <citation type="journal article" date="2014" name="Nat. Commun.">
        <title>The rainbow trout genome provides novel insights into evolution after whole-genome duplication in vertebrates.</title>
        <authorList>
            <person name="Berthelot C."/>
            <person name="Brunet F."/>
            <person name="Chalopin D."/>
            <person name="Juanchich A."/>
            <person name="Bernard M."/>
            <person name="Noel B."/>
            <person name="Bento P."/>
            <person name="Da Silva C."/>
            <person name="Labadie K."/>
            <person name="Alberti A."/>
            <person name="Aury J.M."/>
            <person name="Louis A."/>
            <person name="Dehais P."/>
            <person name="Bardou P."/>
            <person name="Montfort J."/>
            <person name="Klopp C."/>
            <person name="Cabau C."/>
            <person name="Gaspin C."/>
            <person name="Thorgaard G.H."/>
            <person name="Boussaha M."/>
            <person name="Quillet E."/>
            <person name="Guyomard R."/>
            <person name="Galiana D."/>
            <person name="Bobe J."/>
            <person name="Volff J.N."/>
            <person name="Genet C."/>
            <person name="Wincker P."/>
            <person name="Jaillon O."/>
            <person name="Roest Crollius H."/>
            <person name="Guiguen Y."/>
        </authorList>
    </citation>
    <scope>NUCLEOTIDE SEQUENCE [LARGE SCALE GENOMIC DNA]</scope>
</reference>
<name>A0A060X592_ONCMY</name>
<gene>
    <name evidence="3" type="ORF">GSONMT00014493001</name>
</gene>
<accession>A0A060X592</accession>